<evidence type="ECO:0000313" key="3">
    <source>
        <dbReference type="Proteomes" id="UP000286934"/>
    </source>
</evidence>
<sequence length="184" mass="20720">MRNKFLPLVLMSTITIGSFLFNTARAEEPVSLTIDIEIPQIQVAEYHRPYVAMWLANERQQAVADLGVWYDIALANQEGEKWLKDIRQWWRRSGRTLSFPVDGVSGATRAPGTHQVTFHDIAADGTKFSELPAGKYFLHIEAAREVGGREMLSFPIQLPLQETLVVEQTGETELGLVSATFTRM</sequence>
<dbReference type="Proteomes" id="UP000286934">
    <property type="component" value="Unassembled WGS sequence"/>
</dbReference>
<feature type="chain" id="PRO_5019267976" evidence="1">
    <location>
        <begin position="27"/>
        <end position="184"/>
    </location>
</feature>
<dbReference type="EMBL" id="PIPP01000003">
    <property type="protein sequence ID" value="RUO36817.1"/>
    <property type="molecule type" value="Genomic_DNA"/>
</dbReference>
<gene>
    <name evidence="2" type="ORF">CWE13_08195</name>
</gene>
<evidence type="ECO:0000256" key="1">
    <source>
        <dbReference type="SAM" id="SignalP"/>
    </source>
</evidence>
<evidence type="ECO:0000313" key="2">
    <source>
        <dbReference type="EMBL" id="RUO36817.1"/>
    </source>
</evidence>
<name>A0A432WSU7_9GAMM</name>
<dbReference type="AlphaFoldDB" id="A0A432WSU7"/>
<protein>
    <submittedName>
        <fullName evidence="2">DUF2271 domain-containing protein</fullName>
    </submittedName>
</protein>
<dbReference type="PIRSF" id="PIRSF014995">
    <property type="entry name" value="UCP014995"/>
    <property type="match status" value="1"/>
</dbReference>
<comment type="caution">
    <text evidence="2">The sequence shown here is derived from an EMBL/GenBank/DDBJ whole genome shotgun (WGS) entry which is preliminary data.</text>
</comment>
<dbReference type="InterPro" id="IPR014469">
    <property type="entry name" value="DUF2271"/>
</dbReference>
<organism evidence="2 3">
    <name type="scientific">Aliidiomarina shirensis</name>
    <dbReference type="NCBI Taxonomy" id="1048642"/>
    <lineage>
        <taxon>Bacteria</taxon>
        <taxon>Pseudomonadati</taxon>
        <taxon>Pseudomonadota</taxon>
        <taxon>Gammaproteobacteria</taxon>
        <taxon>Alteromonadales</taxon>
        <taxon>Idiomarinaceae</taxon>
        <taxon>Aliidiomarina</taxon>
    </lineage>
</organism>
<keyword evidence="1" id="KW-0732">Signal</keyword>
<accession>A0A432WSU7</accession>
<keyword evidence="3" id="KW-1185">Reference proteome</keyword>
<dbReference type="Pfam" id="PF10029">
    <property type="entry name" value="DUF2271"/>
    <property type="match status" value="1"/>
</dbReference>
<dbReference type="RefSeq" id="WP_126807597.1">
    <property type="nucleotide sequence ID" value="NZ_PIPP01000003.1"/>
</dbReference>
<proteinExistence type="predicted"/>
<reference evidence="3" key="1">
    <citation type="journal article" date="2018" name="Front. Microbiol.">
        <title>Genome-Based Analysis Reveals the Taxonomy and Diversity of the Family Idiomarinaceae.</title>
        <authorList>
            <person name="Liu Y."/>
            <person name="Lai Q."/>
            <person name="Shao Z."/>
        </authorList>
    </citation>
    <scope>NUCLEOTIDE SEQUENCE [LARGE SCALE GENOMIC DNA]</scope>
    <source>
        <strain evidence="3">AIS</strain>
    </source>
</reference>
<feature type="signal peptide" evidence="1">
    <location>
        <begin position="1"/>
        <end position="26"/>
    </location>
</feature>
<dbReference type="OrthoDB" id="195316at2"/>